<evidence type="ECO:0000313" key="2">
    <source>
        <dbReference type="EMBL" id="MCI69488.1"/>
    </source>
</evidence>
<feature type="non-terminal residue" evidence="2">
    <location>
        <position position="1"/>
    </location>
</feature>
<name>A0A392U8W7_9FABA</name>
<feature type="compositionally biased region" description="Low complexity" evidence="1">
    <location>
        <begin position="41"/>
        <end position="52"/>
    </location>
</feature>
<evidence type="ECO:0000256" key="1">
    <source>
        <dbReference type="SAM" id="MobiDB-lite"/>
    </source>
</evidence>
<keyword evidence="3" id="KW-1185">Reference proteome</keyword>
<reference evidence="2 3" key="1">
    <citation type="journal article" date="2018" name="Front. Plant Sci.">
        <title>Red Clover (Trifolium pratense) and Zigzag Clover (T. medium) - A Picture of Genomic Similarities and Differences.</title>
        <authorList>
            <person name="Dluhosova J."/>
            <person name="Istvanek J."/>
            <person name="Nedelnik J."/>
            <person name="Repkova J."/>
        </authorList>
    </citation>
    <scope>NUCLEOTIDE SEQUENCE [LARGE SCALE GENOMIC DNA]</scope>
    <source>
        <strain evidence="3">cv. 10/8</strain>
        <tissue evidence="2">Leaf</tissue>
    </source>
</reference>
<proteinExistence type="predicted"/>
<protein>
    <submittedName>
        <fullName evidence="2">Uncharacterized protein</fullName>
    </submittedName>
</protein>
<feature type="compositionally biased region" description="Polar residues" evidence="1">
    <location>
        <begin position="20"/>
        <end position="40"/>
    </location>
</feature>
<sequence>AEGDECESSATAAARVAQPTGASTSAAPNTQHEGSTSATPSAQHGGSGSAAAPIAQPEGSS</sequence>
<dbReference type="EMBL" id="LXQA010757050">
    <property type="protein sequence ID" value="MCI69488.1"/>
    <property type="molecule type" value="Genomic_DNA"/>
</dbReference>
<dbReference type="Proteomes" id="UP000265520">
    <property type="component" value="Unassembled WGS sequence"/>
</dbReference>
<comment type="caution">
    <text evidence="2">The sequence shown here is derived from an EMBL/GenBank/DDBJ whole genome shotgun (WGS) entry which is preliminary data.</text>
</comment>
<accession>A0A392U8W7</accession>
<feature type="non-terminal residue" evidence="2">
    <location>
        <position position="61"/>
    </location>
</feature>
<evidence type="ECO:0000313" key="3">
    <source>
        <dbReference type="Proteomes" id="UP000265520"/>
    </source>
</evidence>
<feature type="region of interest" description="Disordered" evidence="1">
    <location>
        <begin position="1"/>
        <end position="61"/>
    </location>
</feature>
<dbReference type="AlphaFoldDB" id="A0A392U8W7"/>
<organism evidence="2 3">
    <name type="scientific">Trifolium medium</name>
    <dbReference type="NCBI Taxonomy" id="97028"/>
    <lineage>
        <taxon>Eukaryota</taxon>
        <taxon>Viridiplantae</taxon>
        <taxon>Streptophyta</taxon>
        <taxon>Embryophyta</taxon>
        <taxon>Tracheophyta</taxon>
        <taxon>Spermatophyta</taxon>
        <taxon>Magnoliopsida</taxon>
        <taxon>eudicotyledons</taxon>
        <taxon>Gunneridae</taxon>
        <taxon>Pentapetalae</taxon>
        <taxon>rosids</taxon>
        <taxon>fabids</taxon>
        <taxon>Fabales</taxon>
        <taxon>Fabaceae</taxon>
        <taxon>Papilionoideae</taxon>
        <taxon>50 kb inversion clade</taxon>
        <taxon>NPAAA clade</taxon>
        <taxon>Hologalegina</taxon>
        <taxon>IRL clade</taxon>
        <taxon>Trifolieae</taxon>
        <taxon>Trifolium</taxon>
    </lineage>
</organism>